<proteinExistence type="inferred from homology"/>
<keyword evidence="2" id="KW-0560">Oxidoreductase</keyword>
<dbReference type="CDD" id="cd11029">
    <property type="entry name" value="CYP107-like"/>
    <property type="match status" value="1"/>
</dbReference>
<sequence length="402" mass="43809">MTDALPLISLDQESYFQSPANFFAQFRESQPVTPVRMLDGRRAWIITRYADARAALTDRRLANDVRRWPGGSRSWPSEDAGGVHAHLLHNDPPVHSRMRRLVQKALMPRNVARLRTRTEEIAADLLDQMSAVPSDVIDLLPAFASQLPLTVLGELLGIPPEGRGMILAALAAYDDPGEANRVTRELAALFTDLLAAKRAVPADDVLSVLASVRDDGEGDAGEGLTSAEILSLAFQLVMAGFDTTVNLIASGTLALLTNPEELAKLRKTPALIPAAVEELLRFVNPVSHSSDRFTLEDLPIGDVVIPAGEWVFIAISSGNRDPDRFPEPDLLDLGREATGHIAFGYGIHYCIGAPLARMEGEVALSALLDRFPNLALAVPPDQLRWRRNSLMHGLAALPVRLR</sequence>
<keyword evidence="4" id="KW-1185">Reference proteome</keyword>
<dbReference type="EMBL" id="BAAAQX010000001">
    <property type="protein sequence ID" value="GAA2204998.1"/>
    <property type="molecule type" value="Genomic_DNA"/>
</dbReference>
<dbReference type="Gene3D" id="1.10.630.10">
    <property type="entry name" value="Cytochrome P450"/>
    <property type="match status" value="1"/>
</dbReference>
<dbReference type="InterPro" id="IPR001128">
    <property type="entry name" value="Cyt_P450"/>
</dbReference>
<dbReference type="PRINTS" id="PR00359">
    <property type="entry name" value="BP450"/>
</dbReference>
<dbReference type="Proteomes" id="UP001499843">
    <property type="component" value="Unassembled WGS sequence"/>
</dbReference>
<dbReference type="PRINTS" id="PR00385">
    <property type="entry name" value="P450"/>
</dbReference>
<keyword evidence="2" id="KW-0349">Heme</keyword>
<dbReference type="PROSITE" id="PS00086">
    <property type="entry name" value="CYTOCHROME_P450"/>
    <property type="match status" value="1"/>
</dbReference>
<keyword evidence="2" id="KW-0479">Metal-binding</keyword>
<gene>
    <name evidence="3" type="ORF">GCM10009850_006500</name>
</gene>
<reference evidence="3 4" key="1">
    <citation type="journal article" date="2019" name="Int. J. Syst. Evol. Microbiol.">
        <title>The Global Catalogue of Microorganisms (GCM) 10K type strain sequencing project: providing services to taxonomists for standard genome sequencing and annotation.</title>
        <authorList>
            <consortium name="The Broad Institute Genomics Platform"/>
            <consortium name="The Broad Institute Genome Sequencing Center for Infectious Disease"/>
            <person name="Wu L."/>
            <person name="Ma J."/>
        </authorList>
    </citation>
    <scope>NUCLEOTIDE SEQUENCE [LARGE SCALE GENOMIC DNA]</scope>
    <source>
        <strain evidence="3 4">JCM 16114</strain>
    </source>
</reference>
<organism evidence="3 4">
    <name type="scientific">Nonomuraea monospora</name>
    <dbReference type="NCBI Taxonomy" id="568818"/>
    <lineage>
        <taxon>Bacteria</taxon>
        <taxon>Bacillati</taxon>
        <taxon>Actinomycetota</taxon>
        <taxon>Actinomycetes</taxon>
        <taxon>Streptosporangiales</taxon>
        <taxon>Streptosporangiaceae</taxon>
        <taxon>Nonomuraea</taxon>
    </lineage>
</organism>
<evidence type="ECO:0000256" key="2">
    <source>
        <dbReference type="RuleBase" id="RU000461"/>
    </source>
</evidence>
<dbReference type="Pfam" id="PF00067">
    <property type="entry name" value="p450"/>
    <property type="match status" value="1"/>
</dbReference>
<evidence type="ECO:0000256" key="1">
    <source>
        <dbReference type="ARBA" id="ARBA00010617"/>
    </source>
</evidence>
<keyword evidence="2" id="KW-0503">Monooxygenase</keyword>
<keyword evidence="2" id="KW-0408">Iron</keyword>
<dbReference type="PANTHER" id="PTHR46696:SF1">
    <property type="entry name" value="CYTOCHROME P450 YJIB-RELATED"/>
    <property type="match status" value="1"/>
</dbReference>
<name>A0ABN3C6P4_9ACTN</name>
<accession>A0ABN3C6P4</accession>
<comment type="caution">
    <text evidence="3">The sequence shown here is derived from an EMBL/GenBank/DDBJ whole genome shotgun (WGS) entry which is preliminary data.</text>
</comment>
<dbReference type="SUPFAM" id="SSF48264">
    <property type="entry name" value="Cytochrome P450"/>
    <property type="match status" value="1"/>
</dbReference>
<protein>
    <submittedName>
        <fullName evidence="3">Cytochrome P450</fullName>
    </submittedName>
</protein>
<dbReference type="InterPro" id="IPR002397">
    <property type="entry name" value="Cyt_P450_B"/>
</dbReference>
<evidence type="ECO:0000313" key="4">
    <source>
        <dbReference type="Proteomes" id="UP001499843"/>
    </source>
</evidence>
<dbReference type="PANTHER" id="PTHR46696">
    <property type="entry name" value="P450, PUTATIVE (EUROFUNG)-RELATED"/>
    <property type="match status" value="1"/>
</dbReference>
<dbReference type="InterPro" id="IPR017972">
    <property type="entry name" value="Cyt_P450_CS"/>
</dbReference>
<dbReference type="RefSeq" id="WP_344470683.1">
    <property type="nucleotide sequence ID" value="NZ_BAAAQX010000001.1"/>
</dbReference>
<evidence type="ECO:0000313" key="3">
    <source>
        <dbReference type="EMBL" id="GAA2204998.1"/>
    </source>
</evidence>
<comment type="similarity">
    <text evidence="1 2">Belongs to the cytochrome P450 family.</text>
</comment>
<dbReference type="InterPro" id="IPR036396">
    <property type="entry name" value="Cyt_P450_sf"/>
</dbReference>